<proteinExistence type="predicted"/>
<dbReference type="InterPro" id="IPR009468">
    <property type="entry name" value="DUF1090"/>
</dbReference>
<keyword evidence="1" id="KW-0175">Coiled coil</keyword>
<comment type="caution">
    <text evidence="2">The sequence shown here is derived from an EMBL/GenBank/DDBJ whole genome shotgun (WGS) entry which is preliminary data.</text>
</comment>
<name>A0A2S9SW65_9BACT</name>
<dbReference type="Proteomes" id="UP000238649">
    <property type="component" value="Unassembled WGS sequence"/>
</dbReference>
<accession>A0A2S9SW65</accession>
<feature type="coiled-coil region" evidence="1">
    <location>
        <begin position="77"/>
        <end position="130"/>
    </location>
</feature>
<gene>
    <name evidence="2" type="ORF">CJ671_00415</name>
</gene>
<evidence type="ECO:0000313" key="2">
    <source>
        <dbReference type="EMBL" id="PRM90835.1"/>
    </source>
</evidence>
<dbReference type="AlphaFoldDB" id="A0A2S9SW65"/>
<evidence type="ECO:0000256" key="1">
    <source>
        <dbReference type="SAM" id="Coils"/>
    </source>
</evidence>
<dbReference type="RefSeq" id="WP_105910765.1">
    <property type="nucleotide sequence ID" value="NZ_NXGH01000001.1"/>
</dbReference>
<dbReference type="OrthoDB" id="5878835at2"/>
<sequence length="134" mass="15457">MLKKMLKIQVIGLLLIGVNIQANSLVNCDELIGCENKICKLEKELESAKKMNIISKVDGLETALDKVRKYCTNDKLIKDLKDKINDKKEDLAEHLEDYEKAVKDNKTDKIKKYETKIAEDKTEIKELQEELNTF</sequence>
<protein>
    <recommendedName>
        <fullName evidence="4">DUF1090 domain-containing protein</fullName>
    </recommendedName>
</protein>
<evidence type="ECO:0000313" key="3">
    <source>
        <dbReference type="Proteomes" id="UP000238649"/>
    </source>
</evidence>
<evidence type="ECO:0008006" key="4">
    <source>
        <dbReference type="Google" id="ProtNLM"/>
    </source>
</evidence>
<dbReference type="EMBL" id="NXGH01000001">
    <property type="protein sequence ID" value="PRM90835.1"/>
    <property type="molecule type" value="Genomic_DNA"/>
</dbReference>
<reference evidence="2 3" key="1">
    <citation type="submission" date="2017-09" db="EMBL/GenBank/DDBJ databases">
        <title>Reassesment of A. cryaerophilus.</title>
        <authorList>
            <person name="Perez-Cataluna A."/>
            <person name="Collado L."/>
            <person name="Salgado O."/>
            <person name="Lefinanco V."/>
            <person name="Figueras M.J."/>
        </authorList>
    </citation>
    <scope>NUCLEOTIDE SEQUENCE [LARGE SCALE GENOMIC DNA]</scope>
    <source>
        <strain evidence="2 3">LMG 9871</strain>
    </source>
</reference>
<organism evidence="2 3">
    <name type="scientific">Aliarcobacter cryaerophilus</name>
    <dbReference type="NCBI Taxonomy" id="28198"/>
    <lineage>
        <taxon>Bacteria</taxon>
        <taxon>Pseudomonadati</taxon>
        <taxon>Campylobacterota</taxon>
        <taxon>Epsilonproteobacteria</taxon>
        <taxon>Campylobacterales</taxon>
        <taxon>Arcobacteraceae</taxon>
        <taxon>Aliarcobacter</taxon>
    </lineage>
</organism>
<dbReference type="Pfam" id="PF06476">
    <property type="entry name" value="DUF1090"/>
    <property type="match status" value="1"/>
</dbReference>